<feature type="compositionally biased region" description="Low complexity" evidence="1">
    <location>
        <begin position="162"/>
        <end position="177"/>
    </location>
</feature>
<protein>
    <recommendedName>
        <fullName evidence="2">CID domain-containing protein</fullName>
    </recommendedName>
</protein>
<gene>
    <name evidence="3" type="ORF">EG68_12484</name>
</gene>
<dbReference type="InterPro" id="IPR047415">
    <property type="entry name" value="Pcf11_CID"/>
</dbReference>
<evidence type="ECO:0000313" key="3">
    <source>
        <dbReference type="EMBL" id="KAF7233124.1"/>
    </source>
</evidence>
<dbReference type="GO" id="GO:0000993">
    <property type="term" value="F:RNA polymerase II complex binding"/>
    <property type="evidence" value="ECO:0007669"/>
    <property type="project" value="InterPro"/>
</dbReference>
<dbReference type="GO" id="GO:0031124">
    <property type="term" value="P:mRNA 3'-end processing"/>
    <property type="evidence" value="ECO:0007669"/>
    <property type="project" value="InterPro"/>
</dbReference>
<evidence type="ECO:0000313" key="4">
    <source>
        <dbReference type="Proteomes" id="UP000822476"/>
    </source>
</evidence>
<dbReference type="PANTHER" id="PTHR15921:SF3">
    <property type="entry name" value="PRE-MRNA CLEAVAGE COMPLEX 2 PROTEIN PCF11"/>
    <property type="match status" value="1"/>
</dbReference>
<sequence>MQPEQLLELFKKDLENLKDNDKYKINALTIFARDHKDCEKIALGIVELTTKHVNLIPSGLKLLGLYVIDSIVKNVGAPFRKLYTAAIVDAFVHSFQAIRDEKGRLKLYNLRTTWKDIFPNSRMYELDIRVREHDPAWPLLAAPPESKSAFRSLPNIPKIQPKETTTPESPSTKITISASRDPRLNRKRKSPTMTPSSSPAEDFLIDRSGDQKMEAVARKQGRQQEVTEQPKKLSLFGGQDLDMRPQTTPPLTPSRSGVWSNYIDKHAEIGTRRELKDVDMRVSCPNDDKVLSGQVPVNICPIASITTQVALPGGSSPKVANDTSHSLFVETHPSVSKALVLMDTTAFVDSSRQGRLGVPESNSIASVPIL</sequence>
<feature type="region of interest" description="Disordered" evidence="1">
    <location>
        <begin position="236"/>
        <end position="257"/>
    </location>
</feature>
<evidence type="ECO:0000259" key="2">
    <source>
        <dbReference type="PROSITE" id="PS51391"/>
    </source>
</evidence>
<dbReference type="GO" id="GO:0005737">
    <property type="term" value="C:cytoplasm"/>
    <property type="evidence" value="ECO:0007669"/>
    <property type="project" value="TreeGrafter"/>
</dbReference>
<dbReference type="SMART" id="SM00582">
    <property type="entry name" value="RPR"/>
    <property type="match status" value="1"/>
</dbReference>
<accession>A0A8S9YKL7</accession>
<dbReference type="SUPFAM" id="SSF48464">
    <property type="entry name" value="ENTH/VHS domain"/>
    <property type="match status" value="1"/>
</dbReference>
<keyword evidence="4" id="KW-1185">Reference proteome</keyword>
<evidence type="ECO:0000256" key="1">
    <source>
        <dbReference type="SAM" id="MobiDB-lite"/>
    </source>
</evidence>
<comment type="caution">
    <text evidence="3">The sequence shown here is derived from an EMBL/GenBank/DDBJ whole genome shotgun (WGS) entry which is preliminary data.</text>
</comment>
<feature type="domain" description="CID" evidence="2">
    <location>
        <begin position="2"/>
        <end position="134"/>
    </location>
</feature>
<organism evidence="3 4">
    <name type="scientific">Paragonimus skrjabini miyazakii</name>
    <dbReference type="NCBI Taxonomy" id="59628"/>
    <lineage>
        <taxon>Eukaryota</taxon>
        <taxon>Metazoa</taxon>
        <taxon>Spiralia</taxon>
        <taxon>Lophotrochozoa</taxon>
        <taxon>Platyhelminthes</taxon>
        <taxon>Trematoda</taxon>
        <taxon>Digenea</taxon>
        <taxon>Plagiorchiida</taxon>
        <taxon>Troglotremata</taxon>
        <taxon>Troglotrematidae</taxon>
        <taxon>Paragonimus</taxon>
    </lineage>
</organism>
<dbReference type="CDD" id="cd16982">
    <property type="entry name" value="CID_Pcf11"/>
    <property type="match status" value="1"/>
</dbReference>
<feature type="region of interest" description="Disordered" evidence="1">
    <location>
        <begin position="147"/>
        <end position="206"/>
    </location>
</feature>
<dbReference type="PROSITE" id="PS51391">
    <property type="entry name" value="CID"/>
    <property type="match status" value="1"/>
</dbReference>
<dbReference type="Proteomes" id="UP000822476">
    <property type="component" value="Unassembled WGS sequence"/>
</dbReference>
<dbReference type="GO" id="GO:0003729">
    <property type="term" value="F:mRNA binding"/>
    <property type="evidence" value="ECO:0007669"/>
    <property type="project" value="InterPro"/>
</dbReference>
<dbReference type="Pfam" id="PF04818">
    <property type="entry name" value="CID"/>
    <property type="match status" value="1"/>
</dbReference>
<dbReference type="PANTHER" id="PTHR15921">
    <property type="entry name" value="PRE-MRNA CLEAVAGE COMPLEX II"/>
    <property type="match status" value="1"/>
</dbReference>
<dbReference type="InterPro" id="IPR006569">
    <property type="entry name" value="CID_dom"/>
</dbReference>
<dbReference type="EMBL" id="JTDE01021292">
    <property type="protein sequence ID" value="KAF7233124.1"/>
    <property type="molecule type" value="Genomic_DNA"/>
</dbReference>
<reference evidence="3" key="1">
    <citation type="submission" date="2019-07" db="EMBL/GenBank/DDBJ databases">
        <title>Annotation for the trematode Paragonimus miyazaki's.</title>
        <authorList>
            <person name="Choi Y.-J."/>
        </authorList>
    </citation>
    <scope>NUCLEOTIDE SEQUENCE</scope>
    <source>
        <strain evidence="3">Japan</strain>
    </source>
</reference>
<name>A0A8S9YKL7_9TREM</name>
<feature type="non-terminal residue" evidence="3">
    <location>
        <position position="1"/>
    </location>
</feature>
<proteinExistence type="predicted"/>
<dbReference type="GO" id="GO:0005849">
    <property type="term" value="C:mRNA cleavage factor complex"/>
    <property type="evidence" value="ECO:0007669"/>
    <property type="project" value="TreeGrafter"/>
</dbReference>
<dbReference type="AlphaFoldDB" id="A0A8S9YKL7"/>
<dbReference type="InterPro" id="IPR045154">
    <property type="entry name" value="PCF11-like"/>
</dbReference>
<dbReference type="InterPro" id="IPR008942">
    <property type="entry name" value="ENTH_VHS"/>
</dbReference>
<dbReference type="GO" id="GO:0006369">
    <property type="term" value="P:termination of RNA polymerase II transcription"/>
    <property type="evidence" value="ECO:0007669"/>
    <property type="project" value="InterPro"/>
</dbReference>
<dbReference type="Gene3D" id="1.25.40.90">
    <property type="match status" value="1"/>
</dbReference>
<dbReference type="OrthoDB" id="343582at2759"/>